<accession>A0A2G1QQV6</accession>
<dbReference type="AlphaFoldDB" id="A0A2G1QQV6"/>
<dbReference type="InterPro" id="IPR025405">
    <property type="entry name" value="DUF4131"/>
</dbReference>
<keyword evidence="4 7" id="KW-1133">Transmembrane helix</keyword>
<evidence type="ECO:0000256" key="7">
    <source>
        <dbReference type="SAM" id="Phobius"/>
    </source>
</evidence>
<feature type="transmembrane region" description="Helical" evidence="7">
    <location>
        <begin position="102"/>
        <end position="119"/>
    </location>
</feature>
<dbReference type="PANTHER" id="PTHR30619">
    <property type="entry name" value="DNA INTERNALIZATION/COMPETENCE PROTEIN COMEC/REC2"/>
    <property type="match status" value="1"/>
</dbReference>
<feature type="compositionally biased region" description="Basic residues" evidence="6">
    <location>
        <begin position="774"/>
        <end position="790"/>
    </location>
</feature>
<keyword evidence="11" id="KW-1185">Reference proteome</keyword>
<dbReference type="GO" id="GO:0005886">
    <property type="term" value="C:plasma membrane"/>
    <property type="evidence" value="ECO:0007669"/>
    <property type="project" value="UniProtKB-SubCell"/>
</dbReference>
<evidence type="ECO:0000256" key="5">
    <source>
        <dbReference type="ARBA" id="ARBA00023136"/>
    </source>
</evidence>
<reference evidence="10 11" key="1">
    <citation type="submission" date="2017-10" db="EMBL/GenBank/DDBJ databases">
        <title>Sedimentibacterium mangrovi gen. nov., sp. nov., a novel member of family Phyllobacteriacea isolated from mangrove sediment.</title>
        <authorList>
            <person name="Liao H."/>
            <person name="Tian Y."/>
        </authorList>
    </citation>
    <scope>NUCLEOTIDE SEQUENCE [LARGE SCALE GENOMIC DNA]</scope>
    <source>
        <strain evidence="10 11">X9-2-2</strain>
    </source>
</reference>
<dbReference type="Proteomes" id="UP000221168">
    <property type="component" value="Unassembled WGS sequence"/>
</dbReference>
<feature type="transmembrane region" description="Helical" evidence="7">
    <location>
        <begin position="424"/>
        <end position="442"/>
    </location>
</feature>
<name>A0A2G1QQV6_9HYPH</name>
<evidence type="ECO:0000256" key="2">
    <source>
        <dbReference type="ARBA" id="ARBA00022475"/>
    </source>
</evidence>
<feature type="transmembrane region" description="Helical" evidence="7">
    <location>
        <begin position="463"/>
        <end position="485"/>
    </location>
</feature>
<feature type="domain" description="ComEC/Rec2-related protein" evidence="8">
    <location>
        <begin position="295"/>
        <end position="576"/>
    </location>
</feature>
<evidence type="ECO:0000313" key="10">
    <source>
        <dbReference type="EMBL" id="PHP67849.1"/>
    </source>
</evidence>
<evidence type="ECO:0000259" key="8">
    <source>
        <dbReference type="Pfam" id="PF03772"/>
    </source>
</evidence>
<dbReference type="PANTHER" id="PTHR30619:SF1">
    <property type="entry name" value="RECOMBINATION PROTEIN 2"/>
    <property type="match status" value="1"/>
</dbReference>
<keyword evidence="5 7" id="KW-0472">Membrane</keyword>
<feature type="transmembrane region" description="Helical" evidence="7">
    <location>
        <begin position="319"/>
        <end position="345"/>
    </location>
</feature>
<feature type="transmembrane region" description="Helical" evidence="7">
    <location>
        <begin position="357"/>
        <end position="379"/>
    </location>
</feature>
<evidence type="ECO:0000256" key="3">
    <source>
        <dbReference type="ARBA" id="ARBA00022692"/>
    </source>
</evidence>
<protein>
    <submittedName>
        <fullName evidence="10">Competence protein ComEC</fullName>
    </submittedName>
</protein>
<dbReference type="EMBL" id="PDVP01000002">
    <property type="protein sequence ID" value="PHP67849.1"/>
    <property type="molecule type" value="Genomic_DNA"/>
</dbReference>
<evidence type="ECO:0000313" key="11">
    <source>
        <dbReference type="Proteomes" id="UP000221168"/>
    </source>
</evidence>
<dbReference type="InterPro" id="IPR052159">
    <property type="entry name" value="Competence_DNA_uptake"/>
</dbReference>
<dbReference type="Pfam" id="PF03772">
    <property type="entry name" value="Competence"/>
    <property type="match status" value="1"/>
</dbReference>
<feature type="transmembrane region" description="Helical" evidence="7">
    <location>
        <begin position="497"/>
        <end position="519"/>
    </location>
</feature>
<feature type="compositionally biased region" description="Basic and acidic residues" evidence="6">
    <location>
        <begin position="1"/>
        <end position="14"/>
    </location>
</feature>
<dbReference type="Pfam" id="PF13567">
    <property type="entry name" value="DUF4131"/>
    <property type="match status" value="1"/>
</dbReference>
<proteinExistence type="predicted"/>
<evidence type="ECO:0000256" key="1">
    <source>
        <dbReference type="ARBA" id="ARBA00004651"/>
    </source>
</evidence>
<feature type="domain" description="DUF4131" evidence="9">
    <location>
        <begin position="104"/>
        <end position="250"/>
    </location>
</feature>
<comment type="caution">
    <text evidence="10">The sequence shown here is derived from an EMBL/GenBank/DDBJ whole genome shotgun (WGS) entry which is preliminary data.</text>
</comment>
<feature type="region of interest" description="Disordered" evidence="6">
    <location>
        <begin position="774"/>
        <end position="798"/>
    </location>
</feature>
<evidence type="ECO:0000256" key="6">
    <source>
        <dbReference type="SAM" id="MobiDB-lite"/>
    </source>
</evidence>
<feature type="compositionally biased region" description="Pro residues" evidence="6">
    <location>
        <begin position="19"/>
        <end position="29"/>
    </location>
</feature>
<keyword evidence="3 7" id="KW-0812">Transmembrane</keyword>
<organism evidence="10 11">
    <name type="scientific">Zhengella mangrovi</name>
    <dbReference type="NCBI Taxonomy" id="1982044"/>
    <lineage>
        <taxon>Bacteria</taxon>
        <taxon>Pseudomonadati</taxon>
        <taxon>Pseudomonadota</taxon>
        <taxon>Alphaproteobacteria</taxon>
        <taxon>Hyphomicrobiales</taxon>
        <taxon>Notoacmeibacteraceae</taxon>
        <taxon>Zhengella</taxon>
    </lineage>
</organism>
<feature type="transmembrane region" description="Helical" evidence="7">
    <location>
        <begin position="77"/>
        <end position="96"/>
    </location>
</feature>
<feature type="transmembrane region" description="Helical" evidence="7">
    <location>
        <begin position="531"/>
        <end position="550"/>
    </location>
</feature>
<evidence type="ECO:0000259" key="9">
    <source>
        <dbReference type="Pfam" id="PF13567"/>
    </source>
</evidence>
<feature type="transmembrane region" description="Helical" evidence="7">
    <location>
        <begin position="562"/>
        <end position="595"/>
    </location>
</feature>
<evidence type="ECO:0000256" key="4">
    <source>
        <dbReference type="ARBA" id="ARBA00022989"/>
    </source>
</evidence>
<keyword evidence="2" id="KW-1003">Cell membrane</keyword>
<feature type="region of interest" description="Disordered" evidence="6">
    <location>
        <begin position="1"/>
        <end position="46"/>
    </location>
</feature>
<dbReference type="NCBIfam" id="TIGR00360">
    <property type="entry name" value="ComEC_N-term"/>
    <property type="match status" value="1"/>
</dbReference>
<sequence length="806" mass="85236">MGVDEKSGVRDERSMFAPGLPPVAPPSPDLPAAETARDLVPASKPGLAPRRRSVRIAGTSFPAAVLRALEQERERGVLFLLMPLLSGSGAAAYYALSFEPDLSALLAGLAAMAVLYRLASARDALRLVLAGMALTIGGMTVAKLEVLRGPAEIAGSAVSTRLAGRIVEAEPLASGRVRLVIATTGSARPRLSHLPATVRITAPARVATARAGDRFSGRVRLLPPPGPVRPGGYDYSFESYFDGYGATGFVLGTPRIQTAGEGIGLAERVERLRHALAERIRQRIGGQEGVIAAALVTGFKGEIDPAAAEDLRLSGLAHILSISGLHMALVAGTMAGGLRALFAVFPVFSARHPVRKFSAWAALLAVTAYLLVSGGAIATRRSYVMLAVMLLALSLDRAALTMRNIAIAALLILCWSPHEIAGPGFQMSFAATAALVAAYNTLQQARGGRRHRLSGGMAGRFAGAVSGLLFTSLVAGSATGLYAAYHFQRFAPLGTVANLLAMPVVSLLVMPSALVAHLLIPFGLDGPVFRLMGVGVHAVMSIAHGIATWSGDGETGTVPRSAMILASLGLAAATILTTRLRLLSVPLAVAALVLLRAGDLPDGWISEDGKTIAVRTESGALAFNRKRISGFLKENWGRAAGTQEITRAATVPAKTFLRALARLDDAGAGRFACTRRSCFIRTADTMIVQTDDRAIAERACGRAALVVYRRATDRPACPEASPTRLLTLRDLAIRGAASFRLPSPGATDVILRHAVSKPYRPWHQYRTWSRAARGLKTRSPTKRVKGKPARKTQGQAPVWKRYKLDH</sequence>
<dbReference type="InterPro" id="IPR004477">
    <property type="entry name" value="ComEC_N"/>
</dbReference>
<comment type="subcellular location">
    <subcellularLocation>
        <location evidence="1">Cell membrane</location>
        <topology evidence="1">Multi-pass membrane protein</topology>
    </subcellularLocation>
</comment>
<gene>
    <name evidence="10" type="ORF">CSC94_03955</name>
</gene>